<dbReference type="FunFam" id="1.10.238.10:FF:000001">
    <property type="entry name" value="Calmodulin 1"/>
    <property type="match status" value="1"/>
</dbReference>
<dbReference type="InParanoid" id="A0A0V0QY06"/>
<evidence type="ECO:0000259" key="5">
    <source>
        <dbReference type="PROSITE" id="PS50222"/>
    </source>
</evidence>
<gene>
    <name evidence="6" type="ORF">PPERSA_09345</name>
</gene>
<dbReference type="OMA" id="QDIDHEQ"/>
<reference evidence="6 7" key="1">
    <citation type="journal article" date="2015" name="Sci. Rep.">
        <title>Genome of the facultative scuticociliatosis pathogen Pseudocohnilembus persalinus provides insight into its virulence through horizontal gene transfer.</title>
        <authorList>
            <person name="Xiong J."/>
            <person name="Wang G."/>
            <person name="Cheng J."/>
            <person name="Tian M."/>
            <person name="Pan X."/>
            <person name="Warren A."/>
            <person name="Jiang C."/>
            <person name="Yuan D."/>
            <person name="Miao W."/>
        </authorList>
    </citation>
    <scope>NUCLEOTIDE SEQUENCE [LARGE SCALE GENOMIC DNA]</scope>
    <source>
        <strain evidence="6">36N120E</strain>
    </source>
</reference>
<dbReference type="Pfam" id="PF13405">
    <property type="entry name" value="EF-hand_6"/>
    <property type="match status" value="1"/>
</dbReference>
<organism evidence="6 7">
    <name type="scientific">Pseudocohnilembus persalinus</name>
    <name type="common">Ciliate</name>
    <dbReference type="NCBI Taxonomy" id="266149"/>
    <lineage>
        <taxon>Eukaryota</taxon>
        <taxon>Sar</taxon>
        <taxon>Alveolata</taxon>
        <taxon>Ciliophora</taxon>
        <taxon>Intramacronucleata</taxon>
        <taxon>Oligohymenophorea</taxon>
        <taxon>Scuticociliatia</taxon>
        <taxon>Philasterida</taxon>
        <taxon>Pseudocohnilembidae</taxon>
        <taxon>Pseudocohnilembus</taxon>
    </lineage>
</organism>
<evidence type="ECO:0000313" key="7">
    <source>
        <dbReference type="Proteomes" id="UP000054937"/>
    </source>
</evidence>
<evidence type="ECO:0000313" key="6">
    <source>
        <dbReference type="EMBL" id="KRX07131.1"/>
    </source>
</evidence>
<evidence type="ECO:0000256" key="2">
    <source>
        <dbReference type="ARBA" id="ARBA00022723"/>
    </source>
</evidence>
<dbReference type="PANTHER" id="PTHR23048">
    <property type="entry name" value="MYOSIN LIGHT CHAIN 1, 3"/>
    <property type="match status" value="1"/>
</dbReference>
<keyword evidence="7" id="KW-1185">Reference proteome</keyword>
<dbReference type="InterPro" id="IPR002048">
    <property type="entry name" value="EF_hand_dom"/>
</dbReference>
<dbReference type="SUPFAM" id="SSF47473">
    <property type="entry name" value="EF-hand"/>
    <property type="match status" value="1"/>
</dbReference>
<dbReference type="PROSITE" id="PS50222">
    <property type="entry name" value="EF_HAND_2"/>
    <property type="match status" value="3"/>
</dbReference>
<evidence type="ECO:0000256" key="3">
    <source>
        <dbReference type="ARBA" id="ARBA00022737"/>
    </source>
</evidence>
<dbReference type="OrthoDB" id="26525at2759"/>
<evidence type="ECO:0000256" key="4">
    <source>
        <dbReference type="ARBA" id="ARBA00022990"/>
    </source>
</evidence>
<dbReference type="AlphaFoldDB" id="A0A0V0QY06"/>
<protein>
    <recommendedName>
        <fullName evidence="1">Calmodulin</fullName>
    </recommendedName>
</protein>
<proteinExistence type="predicted"/>
<evidence type="ECO:0000256" key="1">
    <source>
        <dbReference type="ARBA" id="ARBA00020786"/>
    </source>
</evidence>
<dbReference type="InterPro" id="IPR050230">
    <property type="entry name" value="CALM/Myosin/TropC-like"/>
</dbReference>
<dbReference type="CDD" id="cd00051">
    <property type="entry name" value="EFh"/>
    <property type="match status" value="2"/>
</dbReference>
<dbReference type="Proteomes" id="UP000054937">
    <property type="component" value="Unassembled WGS sequence"/>
</dbReference>
<comment type="caution">
    <text evidence="6">The sequence shown here is derived from an EMBL/GenBank/DDBJ whole genome shotgun (WGS) entry which is preliminary data.</text>
</comment>
<keyword evidence="3" id="KW-0677">Repeat</keyword>
<sequence length="148" mass="17171">MDKAGLNQPQKKEFKLTQDQIADYREAFQLFDKDSDGIIKTDQLGLLIRSLNHNPTNEEIKQYIQEVDPEETGQDIDHEQVLLDAFSVFDKNKDGMCVTQELQAVLKQLGEKLTESECEEFIKLADPNDNKQFRYDELARLLTTKYLN</sequence>
<dbReference type="Gene3D" id="1.10.238.10">
    <property type="entry name" value="EF-hand"/>
    <property type="match status" value="2"/>
</dbReference>
<dbReference type="GO" id="GO:0005509">
    <property type="term" value="F:calcium ion binding"/>
    <property type="evidence" value="ECO:0007669"/>
    <property type="project" value="InterPro"/>
</dbReference>
<name>A0A0V0QY06_PSEPJ</name>
<feature type="domain" description="EF-hand" evidence="5">
    <location>
        <begin position="113"/>
        <end position="148"/>
    </location>
</feature>
<dbReference type="SMART" id="SM00054">
    <property type="entry name" value="EFh"/>
    <property type="match status" value="3"/>
</dbReference>
<dbReference type="Pfam" id="PF13499">
    <property type="entry name" value="EF-hand_7"/>
    <property type="match status" value="1"/>
</dbReference>
<dbReference type="GO" id="GO:0016460">
    <property type="term" value="C:myosin II complex"/>
    <property type="evidence" value="ECO:0007669"/>
    <property type="project" value="TreeGrafter"/>
</dbReference>
<accession>A0A0V0QY06</accession>
<keyword evidence="2" id="KW-0479">Metal-binding</keyword>
<dbReference type="EMBL" id="LDAU01000087">
    <property type="protein sequence ID" value="KRX07131.1"/>
    <property type="molecule type" value="Genomic_DNA"/>
</dbReference>
<keyword evidence="4" id="KW-0007">Acetylation</keyword>
<dbReference type="PANTHER" id="PTHR23048:SF0">
    <property type="entry name" value="CALMODULIN LIKE 3"/>
    <property type="match status" value="1"/>
</dbReference>
<dbReference type="InterPro" id="IPR011992">
    <property type="entry name" value="EF-hand-dom_pair"/>
</dbReference>
<feature type="domain" description="EF-hand" evidence="5">
    <location>
        <begin position="77"/>
        <end position="112"/>
    </location>
</feature>
<feature type="domain" description="EF-hand" evidence="5">
    <location>
        <begin position="19"/>
        <end position="54"/>
    </location>
</feature>